<dbReference type="InterPro" id="IPR018366">
    <property type="entry name" value="CBM2_CS"/>
</dbReference>
<keyword evidence="5" id="KW-0418">Kinase</keyword>
<evidence type="ECO:0000256" key="7">
    <source>
        <dbReference type="ARBA" id="ARBA00022840"/>
    </source>
</evidence>
<feature type="domain" description="Protein kinase" evidence="12">
    <location>
        <begin position="15"/>
        <end position="251"/>
    </location>
</feature>
<dbReference type="CDD" id="cd14014">
    <property type="entry name" value="STKc_PknB_like"/>
    <property type="match status" value="1"/>
</dbReference>
<accession>A0ABW3EI98</accession>
<keyword evidence="15" id="KW-1185">Reference proteome</keyword>
<evidence type="ECO:0000256" key="8">
    <source>
        <dbReference type="ARBA" id="ARBA00023295"/>
    </source>
</evidence>
<keyword evidence="9" id="KW-0119">Carbohydrate metabolism</keyword>
<keyword evidence="4 10" id="KW-0547">Nucleotide-binding</keyword>
<feature type="compositionally biased region" description="Low complexity" evidence="11">
    <location>
        <begin position="294"/>
        <end position="304"/>
    </location>
</feature>
<name>A0ABW3EI98_9ACTN</name>
<evidence type="ECO:0000256" key="1">
    <source>
        <dbReference type="ARBA" id="ARBA00012513"/>
    </source>
</evidence>
<dbReference type="PROSITE" id="PS50011">
    <property type="entry name" value="PROTEIN_KINASE_DOM"/>
    <property type="match status" value="1"/>
</dbReference>
<keyword evidence="2" id="KW-0723">Serine/threonine-protein kinase</keyword>
<dbReference type="InterPro" id="IPR000719">
    <property type="entry name" value="Prot_kinase_dom"/>
</dbReference>
<feature type="region of interest" description="Disordered" evidence="11">
    <location>
        <begin position="256"/>
        <end position="304"/>
    </location>
</feature>
<evidence type="ECO:0000259" key="12">
    <source>
        <dbReference type="PROSITE" id="PS50011"/>
    </source>
</evidence>
<evidence type="ECO:0000256" key="2">
    <source>
        <dbReference type="ARBA" id="ARBA00022527"/>
    </source>
</evidence>
<feature type="compositionally biased region" description="Basic and acidic residues" evidence="11">
    <location>
        <begin position="275"/>
        <end position="284"/>
    </location>
</feature>
<proteinExistence type="predicted"/>
<dbReference type="Proteomes" id="UP001596972">
    <property type="component" value="Unassembled WGS sequence"/>
</dbReference>
<dbReference type="Gene3D" id="1.10.510.10">
    <property type="entry name" value="Transferase(Phosphotransferase) domain 1"/>
    <property type="match status" value="1"/>
</dbReference>
<protein>
    <recommendedName>
        <fullName evidence="1">non-specific serine/threonine protein kinase</fullName>
        <ecNumber evidence="1">2.7.11.1</ecNumber>
    </recommendedName>
</protein>
<evidence type="ECO:0000256" key="10">
    <source>
        <dbReference type="PROSITE-ProRule" id="PRU10141"/>
    </source>
</evidence>
<keyword evidence="6" id="KW-0378">Hydrolase</keyword>
<evidence type="ECO:0000313" key="14">
    <source>
        <dbReference type="EMBL" id="MFD0900049.1"/>
    </source>
</evidence>
<dbReference type="EMBL" id="JBHTJA010000007">
    <property type="protein sequence ID" value="MFD0900049.1"/>
    <property type="molecule type" value="Genomic_DNA"/>
</dbReference>
<evidence type="ECO:0000256" key="5">
    <source>
        <dbReference type="ARBA" id="ARBA00022777"/>
    </source>
</evidence>
<dbReference type="SUPFAM" id="SSF49384">
    <property type="entry name" value="Carbohydrate-binding domain"/>
    <property type="match status" value="1"/>
</dbReference>
<dbReference type="InterPro" id="IPR012291">
    <property type="entry name" value="CBM2_carb-bd_dom_sf"/>
</dbReference>
<dbReference type="EC" id="2.7.11.1" evidence="1"/>
<dbReference type="PROSITE" id="PS00561">
    <property type="entry name" value="CBM2_A"/>
    <property type="match status" value="1"/>
</dbReference>
<keyword evidence="7 10" id="KW-0067">ATP-binding</keyword>
<evidence type="ECO:0000313" key="15">
    <source>
        <dbReference type="Proteomes" id="UP001596972"/>
    </source>
</evidence>
<dbReference type="Gene3D" id="2.60.40.290">
    <property type="match status" value="1"/>
</dbReference>
<evidence type="ECO:0000256" key="4">
    <source>
        <dbReference type="ARBA" id="ARBA00022741"/>
    </source>
</evidence>
<dbReference type="SMART" id="SM00637">
    <property type="entry name" value="CBD_II"/>
    <property type="match status" value="1"/>
</dbReference>
<dbReference type="PROSITE" id="PS00108">
    <property type="entry name" value="PROTEIN_KINASE_ST"/>
    <property type="match status" value="1"/>
</dbReference>
<keyword evidence="9" id="KW-0624">Polysaccharide degradation</keyword>
<reference evidence="15" key="1">
    <citation type="journal article" date="2019" name="Int. J. Syst. Evol. Microbiol.">
        <title>The Global Catalogue of Microorganisms (GCM) 10K type strain sequencing project: providing services to taxonomists for standard genome sequencing and annotation.</title>
        <authorList>
            <consortium name="The Broad Institute Genomics Platform"/>
            <consortium name="The Broad Institute Genome Sequencing Center for Infectious Disease"/>
            <person name="Wu L."/>
            <person name="Ma J."/>
        </authorList>
    </citation>
    <scope>NUCLEOTIDE SEQUENCE [LARGE SCALE GENOMIC DNA]</scope>
    <source>
        <strain evidence="15">JCM 31202</strain>
    </source>
</reference>
<dbReference type="SMART" id="SM00220">
    <property type="entry name" value="S_TKc"/>
    <property type="match status" value="1"/>
</dbReference>
<evidence type="ECO:0000256" key="9">
    <source>
        <dbReference type="ARBA" id="ARBA00023326"/>
    </source>
</evidence>
<dbReference type="PANTHER" id="PTHR43289">
    <property type="entry name" value="MITOGEN-ACTIVATED PROTEIN KINASE KINASE KINASE 20-RELATED"/>
    <property type="match status" value="1"/>
</dbReference>
<dbReference type="InterPro" id="IPR011009">
    <property type="entry name" value="Kinase-like_dom_sf"/>
</dbReference>
<dbReference type="InterPro" id="IPR017441">
    <property type="entry name" value="Protein_kinase_ATP_BS"/>
</dbReference>
<evidence type="ECO:0000256" key="6">
    <source>
        <dbReference type="ARBA" id="ARBA00022801"/>
    </source>
</evidence>
<dbReference type="PANTHER" id="PTHR43289:SF6">
    <property type="entry name" value="SERINE_THREONINE-PROTEIN KINASE NEKL-3"/>
    <property type="match status" value="1"/>
</dbReference>
<dbReference type="InterPro" id="IPR008965">
    <property type="entry name" value="CBM2/CBM3_carb-bd_dom_sf"/>
</dbReference>
<evidence type="ECO:0000259" key="13">
    <source>
        <dbReference type="PROSITE" id="PS51173"/>
    </source>
</evidence>
<dbReference type="SUPFAM" id="SSF56112">
    <property type="entry name" value="Protein kinase-like (PK-like)"/>
    <property type="match status" value="1"/>
</dbReference>
<feature type="binding site" evidence="10">
    <location>
        <position position="44"/>
    </location>
    <ligand>
        <name>ATP</name>
        <dbReference type="ChEBI" id="CHEBI:30616"/>
    </ligand>
</feature>
<dbReference type="InterPro" id="IPR001919">
    <property type="entry name" value="CBD2"/>
</dbReference>
<keyword evidence="8" id="KW-0326">Glycosidase</keyword>
<sequence>MPETVGPGDLPGERYRIEALLGSGGMATVWRAHDLVLDRPVAVKVPRDGWPEEFTRRLRQEAQAAAGLAHPNITGVHDYGEHRGVPYVVMELLDGESLADRLARGPLPWREAAAVCAMIADALAAAHAAGVVHRDIKPANVFLTPVAVKVLDFGIAFTGPDPGGGPVLGTPAYTAPELPAGAPPSPAADVFSLGIVLRQALTGGPPEAADLPADVPGDVPGDLAALCRRCTDPRPGARPGAAEAARALAGFAGVRLPRAMPDDPDPAPVPPPGPGRHDRTRVLDDPLPDPGPATPADADGPATSRGPLVVADAVAGAAVLCAVLVAVLSPDEPPAGAPSAGTGGEPPAAARGAACEVAYRVDGTWPEGFQATVRITNLDDGPIDGWRLGFELPDGQSVTQLWNGTPVQDGSAVTVTPADWNRSIPPGGTVEFGFLGSGAGGAGTPEGFVLNGARCR</sequence>
<dbReference type="PROSITE" id="PS51173">
    <property type="entry name" value="CBM2"/>
    <property type="match status" value="1"/>
</dbReference>
<organism evidence="14 15">
    <name type="scientific">Actinomadura sediminis</name>
    <dbReference type="NCBI Taxonomy" id="1038904"/>
    <lineage>
        <taxon>Bacteria</taxon>
        <taxon>Bacillati</taxon>
        <taxon>Actinomycetota</taxon>
        <taxon>Actinomycetes</taxon>
        <taxon>Streptosporangiales</taxon>
        <taxon>Thermomonosporaceae</taxon>
        <taxon>Actinomadura</taxon>
    </lineage>
</organism>
<comment type="caution">
    <text evidence="14">The sequence shown here is derived from an EMBL/GenBank/DDBJ whole genome shotgun (WGS) entry which is preliminary data.</text>
</comment>
<gene>
    <name evidence="14" type="ORF">ACFQ11_06565</name>
</gene>
<dbReference type="Pfam" id="PF00553">
    <property type="entry name" value="CBM_2"/>
    <property type="match status" value="1"/>
</dbReference>
<dbReference type="RefSeq" id="WP_378296965.1">
    <property type="nucleotide sequence ID" value="NZ_JBHTJA010000007.1"/>
</dbReference>
<evidence type="ECO:0000256" key="11">
    <source>
        <dbReference type="SAM" id="MobiDB-lite"/>
    </source>
</evidence>
<dbReference type="Gene3D" id="3.30.200.20">
    <property type="entry name" value="Phosphorylase Kinase, domain 1"/>
    <property type="match status" value="1"/>
</dbReference>
<dbReference type="InterPro" id="IPR008271">
    <property type="entry name" value="Ser/Thr_kinase_AS"/>
</dbReference>
<dbReference type="Pfam" id="PF00069">
    <property type="entry name" value="Pkinase"/>
    <property type="match status" value="1"/>
</dbReference>
<dbReference type="PROSITE" id="PS00107">
    <property type="entry name" value="PROTEIN_KINASE_ATP"/>
    <property type="match status" value="1"/>
</dbReference>
<keyword evidence="3" id="KW-0808">Transferase</keyword>
<evidence type="ECO:0000256" key="3">
    <source>
        <dbReference type="ARBA" id="ARBA00022679"/>
    </source>
</evidence>
<feature type="domain" description="CBM2" evidence="13">
    <location>
        <begin position="348"/>
        <end position="456"/>
    </location>
</feature>